<feature type="coiled-coil region" evidence="1">
    <location>
        <begin position="45"/>
        <end position="72"/>
    </location>
</feature>
<feature type="compositionally biased region" description="Polar residues" evidence="2">
    <location>
        <begin position="83"/>
        <end position="93"/>
    </location>
</feature>
<accession>A0AAV4P1K7</accession>
<keyword evidence="1" id="KW-0175">Coiled coil</keyword>
<dbReference type="Proteomes" id="UP001054945">
    <property type="component" value="Unassembled WGS sequence"/>
</dbReference>
<proteinExistence type="predicted"/>
<evidence type="ECO:0000256" key="1">
    <source>
        <dbReference type="SAM" id="Coils"/>
    </source>
</evidence>
<evidence type="ECO:0000313" key="4">
    <source>
        <dbReference type="Proteomes" id="UP001054945"/>
    </source>
</evidence>
<protein>
    <submittedName>
        <fullName evidence="3">Inactive histone-lysine N-methyltransferase 2E</fullName>
    </submittedName>
</protein>
<feature type="compositionally biased region" description="Low complexity" evidence="2">
    <location>
        <begin position="94"/>
        <end position="105"/>
    </location>
</feature>
<gene>
    <name evidence="3" type="primary">Kmt2e</name>
    <name evidence="3" type="ORF">CEXT_209251</name>
</gene>
<dbReference type="AlphaFoldDB" id="A0AAV4P1K7"/>
<feature type="region of interest" description="Disordered" evidence="2">
    <location>
        <begin position="82"/>
        <end position="105"/>
    </location>
</feature>
<comment type="caution">
    <text evidence="3">The sequence shown here is derived from an EMBL/GenBank/DDBJ whole genome shotgun (WGS) entry which is preliminary data.</text>
</comment>
<name>A0AAV4P1K7_CAEEX</name>
<dbReference type="EMBL" id="BPLR01021559">
    <property type="protein sequence ID" value="GIX91117.1"/>
    <property type="molecule type" value="Genomic_DNA"/>
</dbReference>
<evidence type="ECO:0000313" key="3">
    <source>
        <dbReference type="EMBL" id="GIX91117.1"/>
    </source>
</evidence>
<keyword evidence="4" id="KW-1185">Reference proteome</keyword>
<reference evidence="3 4" key="1">
    <citation type="submission" date="2021-06" db="EMBL/GenBank/DDBJ databases">
        <title>Caerostris extrusa draft genome.</title>
        <authorList>
            <person name="Kono N."/>
            <person name="Arakawa K."/>
        </authorList>
    </citation>
    <scope>NUCLEOTIDE SEQUENCE [LARGE SCALE GENOMIC DNA]</scope>
</reference>
<sequence length="122" mass="14158">MDTSVSSTPVKSEILSTKVTLAPLPLFNTSDSFMNQNKHGFLTKRKKMKRKKKKLQEDIQYLHEHRENLNERLKREFGFDFSESPTQMLPKSKSNNQTSSNLNVTSSNLNISSSIRIFQKYM</sequence>
<organism evidence="3 4">
    <name type="scientific">Caerostris extrusa</name>
    <name type="common">Bark spider</name>
    <name type="synonym">Caerostris bankana</name>
    <dbReference type="NCBI Taxonomy" id="172846"/>
    <lineage>
        <taxon>Eukaryota</taxon>
        <taxon>Metazoa</taxon>
        <taxon>Ecdysozoa</taxon>
        <taxon>Arthropoda</taxon>
        <taxon>Chelicerata</taxon>
        <taxon>Arachnida</taxon>
        <taxon>Araneae</taxon>
        <taxon>Araneomorphae</taxon>
        <taxon>Entelegynae</taxon>
        <taxon>Araneoidea</taxon>
        <taxon>Araneidae</taxon>
        <taxon>Caerostris</taxon>
    </lineage>
</organism>
<evidence type="ECO:0000256" key="2">
    <source>
        <dbReference type="SAM" id="MobiDB-lite"/>
    </source>
</evidence>